<sequence length="126" mass="14263">MQKHGLDASQQTRNGFTCQICSESSAGMNWSDQHGEGMCNRCGTPYQLIFYDENENRVEKPPRINIEENWLPVLKQYWEETQQYTGLGTILISRDYPEAVTGQAALDKWLGEHQELIPSDGIASPA</sequence>
<dbReference type="GO" id="GO:0006355">
    <property type="term" value="P:regulation of DNA-templated transcription"/>
    <property type="evidence" value="ECO:0007669"/>
    <property type="project" value="InterPro"/>
</dbReference>
<evidence type="ECO:0000313" key="2">
    <source>
        <dbReference type="EMBL" id="KKM77485.1"/>
    </source>
</evidence>
<dbReference type="InterPro" id="IPR000679">
    <property type="entry name" value="Znf_GATA"/>
</dbReference>
<dbReference type="PROSITE" id="PS50114">
    <property type="entry name" value="GATA_ZN_FINGER_2"/>
    <property type="match status" value="1"/>
</dbReference>
<protein>
    <recommendedName>
        <fullName evidence="1">GATA-type domain-containing protein</fullName>
    </recommendedName>
</protein>
<dbReference type="EMBL" id="LAZR01008635">
    <property type="protein sequence ID" value="KKM77485.1"/>
    <property type="molecule type" value="Genomic_DNA"/>
</dbReference>
<reference evidence="2" key="1">
    <citation type="journal article" date="2015" name="Nature">
        <title>Complex archaea that bridge the gap between prokaryotes and eukaryotes.</title>
        <authorList>
            <person name="Spang A."/>
            <person name="Saw J.H."/>
            <person name="Jorgensen S.L."/>
            <person name="Zaremba-Niedzwiedzka K."/>
            <person name="Martijn J."/>
            <person name="Lind A.E."/>
            <person name="van Eijk R."/>
            <person name="Schleper C."/>
            <person name="Guy L."/>
            <person name="Ettema T.J."/>
        </authorList>
    </citation>
    <scope>NUCLEOTIDE SEQUENCE</scope>
</reference>
<dbReference type="GO" id="GO:0043565">
    <property type="term" value="F:sequence-specific DNA binding"/>
    <property type="evidence" value="ECO:0007669"/>
    <property type="project" value="InterPro"/>
</dbReference>
<proteinExistence type="predicted"/>
<feature type="domain" description="GATA-type" evidence="1">
    <location>
        <begin position="12"/>
        <end position="48"/>
    </location>
</feature>
<gene>
    <name evidence="2" type="ORF">LCGC14_1369580</name>
</gene>
<name>A0A0F9MKZ2_9ZZZZ</name>
<accession>A0A0F9MKZ2</accession>
<comment type="caution">
    <text evidence="2">The sequence shown here is derived from an EMBL/GenBank/DDBJ whole genome shotgun (WGS) entry which is preliminary data.</text>
</comment>
<dbReference type="AlphaFoldDB" id="A0A0F9MKZ2"/>
<evidence type="ECO:0000259" key="1">
    <source>
        <dbReference type="PROSITE" id="PS50114"/>
    </source>
</evidence>
<organism evidence="2">
    <name type="scientific">marine sediment metagenome</name>
    <dbReference type="NCBI Taxonomy" id="412755"/>
    <lineage>
        <taxon>unclassified sequences</taxon>
        <taxon>metagenomes</taxon>
        <taxon>ecological metagenomes</taxon>
    </lineage>
</organism>